<reference evidence="4" key="1">
    <citation type="submission" date="2019-07" db="EMBL/GenBank/DDBJ databases">
        <authorList>
            <person name="De-Chao Zhang Q."/>
        </authorList>
    </citation>
    <scope>NUCLEOTIDE SEQUENCE</scope>
    <source>
        <strain evidence="4">TP-CH-4</strain>
    </source>
</reference>
<keyword evidence="2" id="KW-0812">Transmembrane</keyword>
<proteinExistence type="predicted"/>
<evidence type="ECO:0000313" key="5">
    <source>
        <dbReference type="Proteomes" id="UP000707206"/>
    </source>
</evidence>
<evidence type="ECO:0000256" key="1">
    <source>
        <dbReference type="SAM" id="MobiDB-lite"/>
    </source>
</evidence>
<keyword evidence="2" id="KW-0472">Membrane</keyword>
<keyword evidence="5" id="KW-1185">Reference proteome</keyword>
<evidence type="ECO:0000256" key="2">
    <source>
        <dbReference type="SAM" id="Phobius"/>
    </source>
</evidence>
<name>A0A967AUA8_9FLAO</name>
<feature type="transmembrane region" description="Helical" evidence="2">
    <location>
        <begin position="45"/>
        <end position="63"/>
    </location>
</feature>
<feature type="compositionally biased region" description="Polar residues" evidence="1">
    <location>
        <begin position="142"/>
        <end position="155"/>
    </location>
</feature>
<accession>A0A967AUA8</accession>
<feature type="region of interest" description="Disordered" evidence="1">
    <location>
        <begin position="77"/>
        <end position="251"/>
    </location>
</feature>
<organism evidence="4 5">
    <name type="scientific">Pelagihabitans pacificus</name>
    <dbReference type="NCBI Taxonomy" id="2696054"/>
    <lineage>
        <taxon>Bacteria</taxon>
        <taxon>Pseudomonadati</taxon>
        <taxon>Bacteroidota</taxon>
        <taxon>Flavobacteriia</taxon>
        <taxon>Flavobacteriales</taxon>
        <taxon>Flavobacteriaceae</taxon>
        <taxon>Pelagihabitans</taxon>
    </lineage>
</organism>
<keyword evidence="2" id="KW-1133">Transmembrane helix</keyword>
<dbReference type="InterPro" id="IPR025665">
    <property type="entry name" value="Beta-barrel_OMP_2"/>
</dbReference>
<protein>
    <submittedName>
        <fullName evidence="4">Outer membrane beta-barrel protein</fullName>
    </submittedName>
</protein>
<dbReference type="RefSeq" id="WP_152573590.1">
    <property type="nucleotide sequence ID" value="NZ_VIKU02000001.1"/>
</dbReference>
<dbReference type="EMBL" id="VIKU02000001">
    <property type="protein sequence ID" value="NHF59143.1"/>
    <property type="molecule type" value="Genomic_DNA"/>
</dbReference>
<reference evidence="4" key="2">
    <citation type="submission" date="2020-03" db="EMBL/GenBank/DDBJ databases">
        <title>Flavobacteriaceae bacterium strain TP-CH-4, a member of the family Flavobacteriaceae isolated from a deep-sea seamount.</title>
        <authorList>
            <person name="Zhang D.-C."/>
        </authorList>
    </citation>
    <scope>NUCLEOTIDE SEQUENCE</scope>
    <source>
        <strain evidence="4">TP-CH-4</strain>
    </source>
</reference>
<feature type="compositionally biased region" description="Basic and acidic residues" evidence="1">
    <location>
        <begin position="102"/>
        <end position="128"/>
    </location>
</feature>
<evidence type="ECO:0000259" key="3">
    <source>
        <dbReference type="Pfam" id="PF13568"/>
    </source>
</evidence>
<comment type="caution">
    <text evidence="4">The sequence shown here is derived from an EMBL/GenBank/DDBJ whole genome shotgun (WGS) entry which is preliminary data.</text>
</comment>
<gene>
    <name evidence="4" type="ORF">FK220_007315</name>
</gene>
<sequence>MGKKKLDELFQEKFQDFNQLPDEKVWQRLEAALDKKDKSRRVPPFWWKFAGIAAGLLIAFWLINPFFDGSENQNSTVTDVEQNKKETVNPVDDAEAPFRNSTDAKKDAFVDTDKEAVQNNKMNEEGVPKEAILTATEKKPTPKNNMSEASTNNKGGETPGIKERKSQLTSAPKDEEKTSKSRINFDSITKKTNIGVAVTADPENSGKAEKKRFETTSREAVVQNEQKPPETVVTDSENEKNRGLENSQVKKSGEAIAQIDEKGDEQSVPEKKKKSIFDEIGDQEEAAVVERSESRWSAGASIAPVYYSAFGEGSPVHSIFVPNSKSGETNLSYGLSVAYEINDRLSVRSGIHRVDYGYGTDDVEFTSSLEGFNNGQIDNINYSLNSRSLVVQSKAGETVQSVNDMPAQVLDVNASLPSRDGTMSQQFGYLEVPLELNYALVDRKFGVNLIGGVSSLFLIDNSVTLNSGNQTLEMGEANNVNNLNFSTNIGFGFDYNFTPKVKLNIEPVFKYQLNTFSNVDGTFQPFTVGVYSGLSFRF</sequence>
<evidence type="ECO:0000313" key="4">
    <source>
        <dbReference type="EMBL" id="NHF59143.1"/>
    </source>
</evidence>
<feature type="compositionally biased region" description="Polar residues" evidence="1">
    <location>
        <begin position="181"/>
        <end position="192"/>
    </location>
</feature>
<dbReference type="Pfam" id="PF13568">
    <property type="entry name" value="OMP_b-brl_2"/>
    <property type="match status" value="1"/>
</dbReference>
<feature type="domain" description="Outer membrane protein beta-barrel" evidence="3">
    <location>
        <begin position="330"/>
        <end position="506"/>
    </location>
</feature>
<dbReference type="Proteomes" id="UP000707206">
    <property type="component" value="Unassembled WGS sequence"/>
</dbReference>
<feature type="compositionally biased region" description="Basic and acidic residues" evidence="1">
    <location>
        <begin position="204"/>
        <end position="217"/>
    </location>
</feature>
<dbReference type="AlphaFoldDB" id="A0A967AUA8"/>
<feature type="compositionally biased region" description="Basic and acidic residues" evidence="1">
    <location>
        <begin position="160"/>
        <end position="179"/>
    </location>
</feature>